<name>A0ACC8EM54_9PEZI</name>
<protein>
    <submittedName>
        <fullName evidence="1">Uncharacterized protein</fullName>
    </submittedName>
</protein>
<proteinExistence type="predicted"/>
<dbReference type="EMBL" id="KV748262">
    <property type="protein sequence ID" value="OCK87352.1"/>
    <property type="molecule type" value="Genomic_DNA"/>
</dbReference>
<gene>
    <name evidence="1" type="ORF">K441DRAFT_648660</name>
</gene>
<evidence type="ECO:0000313" key="1">
    <source>
        <dbReference type="EMBL" id="OCK87352.1"/>
    </source>
</evidence>
<evidence type="ECO:0000313" key="2">
    <source>
        <dbReference type="Proteomes" id="UP000250078"/>
    </source>
</evidence>
<accession>A0ACC8EM54</accession>
<reference evidence="1 2" key="1">
    <citation type="journal article" date="2016" name="Nat. Commun.">
        <title>Ectomycorrhizal ecology is imprinted in the genome of the dominant symbiotic fungus Cenococcum geophilum.</title>
        <authorList>
            <consortium name="DOE Joint Genome Institute"/>
            <person name="Peter M."/>
            <person name="Kohler A."/>
            <person name="Ohm R.A."/>
            <person name="Kuo A."/>
            <person name="Krutzmann J."/>
            <person name="Morin E."/>
            <person name="Arend M."/>
            <person name="Barry K.W."/>
            <person name="Binder M."/>
            <person name="Choi C."/>
            <person name="Clum A."/>
            <person name="Copeland A."/>
            <person name="Grisel N."/>
            <person name="Haridas S."/>
            <person name="Kipfer T."/>
            <person name="LaButti K."/>
            <person name="Lindquist E."/>
            <person name="Lipzen A."/>
            <person name="Maire R."/>
            <person name="Meier B."/>
            <person name="Mihaltcheva S."/>
            <person name="Molinier V."/>
            <person name="Murat C."/>
            <person name="Poggeler S."/>
            <person name="Quandt C.A."/>
            <person name="Sperisen C."/>
            <person name="Tritt A."/>
            <person name="Tisserant E."/>
            <person name="Crous P.W."/>
            <person name="Henrissat B."/>
            <person name="Nehls U."/>
            <person name="Egli S."/>
            <person name="Spatafora J.W."/>
            <person name="Grigoriev I.V."/>
            <person name="Martin F.M."/>
        </authorList>
    </citation>
    <scope>NUCLEOTIDE SEQUENCE [LARGE SCALE GENOMIC DNA]</scope>
    <source>
        <strain evidence="1 2">1.58</strain>
    </source>
</reference>
<organism evidence="1 2">
    <name type="scientific">Cenococcum geophilum 1.58</name>
    <dbReference type="NCBI Taxonomy" id="794803"/>
    <lineage>
        <taxon>Eukaryota</taxon>
        <taxon>Fungi</taxon>
        <taxon>Dikarya</taxon>
        <taxon>Ascomycota</taxon>
        <taxon>Pezizomycotina</taxon>
        <taxon>Dothideomycetes</taxon>
        <taxon>Pleosporomycetidae</taxon>
        <taxon>Gloniales</taxon>
        <taxon>Gloniaceae</taxon>
        <taxon>Cenococcum</taxon>
    </lineage>
</organism>
<sequence length="1186" mass="127870">MLGASFLPSRWRGTGSAEKPARPGWYDRHAAPILQSISKRACTHPIHTIVFVALLASTTYIGVLDKGLFDRSNSLDNSSGKVDFKTLLAGSKRLRVGEETEWKWQVEEVNDRTSLEKATRELALLTFVFPESTSFNAAQTVPLGQQVLPGNSSAELLPSSSNSFSTIAHDTSLAFSIPYSEAPEFLAAMQEIPAPEDATESHGSDDEGTLEQKKWIMKAVKSGNNGGGLRKWTKDSWTSFVDVLKNAETLDIVIMVMGYLSMHLTFVSLFLSMRRLGSNFWLAATVLFQSAFAFLFGLLVTLRLGVPINMVLLSEGLPFLVVTIGFEKPIILTKAVLSASLDARRNAEGGSSEPSTIQNAVQTVVKEHGYEIVRDYCIEILILIAGSLSGVQGGLRQFCFLAAWILLFDAILLFTFFTSILTIKLEINRIKRHVALRRALEDDGVSRAVAENVASSNDWPRASHGTDDKQAQSGETTVFGKKVRDNSIPKFKVFMVTGFILINVLNLCTLPFRGSRYPAASTMSRFSSVVTQPPMDPFKVAGNGLESIFTSAKSRMESTAVTILTPIKYELEYPSVHYATSNNYDGGSNDQLPTSMGGRVVDGLLKSLEDPVLSKWIIAALVMSLVLNGYLFNAARWTIKEPHTPLDPPKEEEIMEGAPPENQANVHNGNLNGNVPPPVERIIEREARQEPAPEHNVEVNTFTEKEQQSKRPAEVCETLLKEKKAHLLTDAELIELSLKGKLPGYALEKTLGDKTRAVRVRRAVVSRTHATRETSTLLEKSKLPYECYNYDLVHGACCENVIGYLPLPLGVAGPLMIDGQNYFLPMATTEGVLVASTSRGAKAINAGGGAVTVLTGDGMTRGPCVGFETLARAGAAKIWLDSEEGQRTMKNAFNSTSRFARLQHMKTALAGTNLYIRFKTTTGDAMGMNMISKGVEHALSVMANEAGFDDMNIISVSGNYCTDKKAAAINWIDGRGKSVVAEAIIPGHVVKSVLKCNVDELVELNISKNLIGSAMAGSIGGFNAHAGNIVTAIFLATGQDPAQNVESSNCITIMRNLNGNLQISVSMPSIEVGTIGGGTILEPQSAMLDLLGVRGAHPTNPGDNARQLARIIAAAVLAGELSLNSALAAGHLVKAHMSHNRSAAPSRAATPAPQLINGGVQTPTGVAVGNIRDAAARAAEAALPKR</sequence>
<keyword evidence="2" id="KW-1185">Reference proteome</keyword>
<dbReference type="Proteomes" id="UP000250078">
    <property type="component" value="Unassembled WGS sequence"/>
</dbReference>